<dbReference type="EMBL" id="AP019377">
    <property type="protein sequence ID" value="BBH93394.1"/>
    <property type="molecule type" value="Genomic_DNA"/>
</dbReference>
<sequence length="109" mass="11630">MTSAGYVLAELQASNVPQPHEIDDALGQLSRLVPYAKVKGSSAVDCSFRGDRISDSTPAQIGEQSQQTGIPYQSYFTMPASSSFEELQSFIWCSSIPTPTPTVVGTATP</sequence>
<evidence type="ECO:0000313" key="1">
    <source>
        <dbReference type="EMBL" id="BBH93394.1"/>
    </source>
</evidence>
<reference evidence="1" key="1">
    <citation type="submission" date="2018-12" db="EMBL/GenBank/DDBJ databases">
        <title>Novel natural products biosynthetic potential of the class Ktedonobacteria.</title>
        <authorList>
            <person name="Zheng Y."/>
            <person name="Saitou A."/>
            <person name="Wang C.M."/>
            <person name="Toyoda A."/>
            <person name="Minakuchi Y."/>
            <person name="Sekiguchi Y."/>
            <person name="Ueda K."/>
            <person name="Takano H."/>
            <person name="Sakai Y."/>
            <person name="Yokota A."/>
            <person name="Yabe S."/>
        </authorList>
    </citation>
    <scope>NUCLEOTIDE SEQUENCE</scope>
    <source>
        <strain evidence="1">A3-2</strain>
    </source>
</reference>
<gene>
    <name evidence="1" type="ORF">KTA_15930</name>
</gene>
<organism evidence="1">
    <name type="scientific">Thermogemmatispora argillosa</name>
    <dbReference type="NCBI Taxonomy" id="2045280"/>
    <lineage>
        <taxon>Bacteria</taxon>
        <taxon>Bacillati</taxon>
        <taxon>Chloroflexota</taxon>
        <taxon>Ktedonobacteria</taxon>
        <taxon>Thermogemmatisporales</taxon>
        <taxon>Thermogemmatisporaceae</taxon>
        <taxon>Thermogemmatispora</taxon>
    </lineage>
</organism>
<accession>A0A455T6L2</accession>
<proteinExistence type="predicted"/>
<dbReference type="AlphaFoldDB" id="A0A455T6L2"/>
<name>A0A455T6L2_9CHLR</name>
<protein>
    <submittedName>
        <fullName evidence="1">Uncharacterized protein</fullName>
    </submittedName>
</protein>